<comment type="caution">
    <text evidence="17">The sequence shown here is derived from an EMBL/GenBank/DDBJ whole genome shotgun (WGS) entry which is preliminary data.</text>
</comment>
<comment type="catalytic activity">
    <reaction evidence="12">
        <text>a ribonucleoside 5'-diphosphate + ATP = a ribonucleoside 5'-triphosphate + ADP</text>
        <dbReference type="Rhea" id="RHEA:18113"/>
        <dbReference type="ChEBI" id="CHEBI:30616"/>
        <dbReference type="ChEBI" id="CHEBI:57930"/>
        <dbReference type="ChEBI" id="CHEBI:61557"/>
        <dbReference type="ChEBI" id="CHEBI:456216"/>
        <dbReference type="EC" id="2.7.4.6"/>
    </reaction>
</comment>
<comment type="function">
    <text evidence="12">Major role in the synthesis of nucleoside triphosphates other than ATP. The ATP gamma phosphate is transferred to the NDP beta phosphate via a ping-pong mechanism, using a phosphorylated active-site intermediate.</text>
</comment>
<dbReference type="GO" id="GO:0004550">
    <property type="term" value="F:nucleoside diphosphate kinase activity"/>
    <property type="evidence" value="ECO:0007669"/>
    <property type="project" value="UniProtKB-UniRule"/>
</dbReference>
<dbReference type="PRINTS" id="PR01243">
    <property type="entry name" value="NUCDPKINASE"/>
</dbReference>
<dbReference type="CDD" id="cd04413">
    <property type="entry name" value="NDPk_I"/>
    <property type="match status" value="1"/>
</dbReference>
<dbReference type="SMART" id="SM00562">
    <property type="entry name" value="NDK"/>
    <property type="match status" value="1"/>
</dbReference>
<dbReference type="GO" id="GO:0006241">
    <property type="term" value="P:CTP biosynthetic process"/>
    <property type="evidence" value="ECO:0007669"/>
    <property type="project" value="UniProtKB-UniRule"/>
</dbReference>
<evidence type="ECO:0000256" key="10">
    <source>
        <dbReference type="ARBA" id="ARBA00022842"/>
    </source>
</evidence>
<dbReference type="EC" id="2.7.4.6" evidence="3 12"/>
<dbReference type="SUPFAM" id="SSF54919">
    <property type="entry name" value="Nucleoside diphosphate kinase, NDK"/>
    <property type="match status" value="1"/>
</dbReference>
<feature type="active site" description="Pros-phosphohistidine intermediate" evidence="12 13">
    <location>
        <position position="116"/>
    </location>
</feature>
<feature type="binding site" evidence="12 13">
    <location>
        <position position="103"/>
    </location>
    <ligand>
        <name>ATP</name>
        <dbReference type="ChEBI" id="CHEBI:30616"/>
    </ligand>
</feature>
<comment type="subunit">
    <text evidence="12">Homotetramer.</text>
</comment>
<evidence type="ECO:0000256" key="2">
    <source>
        <dbReference type="ARBA" id="ARBA00008142"/>
    </source>
</evidence>
<keyword evidence="5 12" id="KW-0808">Transferase</keyword>
<dbReference type="PROSITE" id="PS00469">
    <property type="entry name" value="NDPK"/>
    <property type="match status" value="1"/>
</dbReference>
<dbReference type="GO" id="GO:0005737">
    <property type="term" value="C:cytoplasm"/>
    <property type="evidence" value="ECO:0007669"/>
    <property type="project" value="UniProtKB-SubCell"/>
</dbReference>
<keyword evidence="10 12" id="KW-0460">Magnesium</keyword>
<name>A0A7W3MYI4_9ACTN</name>
<dbReference type="HAMAP" id="MF_00451">
    <property type="entry name" value="NDP_kinase"/>
    <property type="match status" value="1"/>
</dbReference>
<keyword evidence="12" id="KW-0963">Cytoplasm</keyword>
<dbReference type="InterPro" id="IPR023005">
    <property type="entry name" value="Nucleoside_diP_kinase_AS"/>
</dbReference>
<dbReference type="AlphaFoldDB" id="A0A7W3MYI4"/>
<evidence type="ECO:0000259" key="16">
    <source>
        <dbReference type="SMART" id="SM00562"/>
    </source>
</evidence>
<feature type="domain" description="Nucleoside diphosphate kinase-like" evidence="16">
    <location>
        <begin position="2"/>
        <end position="136"/>
    </location>
</feature>
<evidence type="ECO:0000256" key="11">
    <source>
        <dbReference type="ARBA" id="ARBA00023080"/>
    </source>
</evidence>
<evidence type="ECO:0000313" key="18">
    <source>
        <dbReference type="Proteomes" id="UP000539313"/>
    </source>
</evidence>
<accession>A0A7W3MYI4</accession>
<keyword evidence="9 12" id="KW-0067">ATP-binding</keyword>
<evidence type="ECO:0000256" key="6">
    <source>
        <dbReference type="ARBA" id="ARBA00022723"/>
    </source>
</evidence>
<feature type="binding site" evidence="12 13">
    <location>
        <position position="58"/>
    </location>
    <ligand>
        <name>ATP</name>
        <dbReference type="ChEBI" id="CHEBI:30616"/>
    </ligand>
</feature>
<feature type="binding site" evidence="12 13">
    <location>
        <position position="113"/>
    </location>
    <ligand>
        <name>ATP</name>
        <dbReference type="ChEBI" id="CHEBI:30616"/>
    </ligand>
</feature>
<dbReference type="Proteomes" id="UP000539313">
    <property type="component" value="Unassembled WGS sequence"/>
</dbReference>
<dbReference type="RefSeq" id="WP_119727755.1">
    <property type="nucleotide sequence ID" value="NZ_JACJII010000001.1"/>
</dbReference>
<keyword evidence="8 12" id="KW-0418">Kinase</keyword>
<keyword evidence="6 12" id="KW-0479">Metal-binding</keyword>
<keyword evidence="18" id="KW-1185">Reference proteome</keyword>
<proteinExistence type="inferred from homology"/>
<evidence type="ECO:0000256" key="4">
    <source>
        <dbReference type="ARBA" id="ARBA00017632"/>
    </source>
</evidence>
<dbReference type="GO" id="GO:0006183">
    <property type="term" value="P:GTP biosynthetic process"/>
    <property type="evidence" value="ECO:0007669"/>
    <property type="project" value="UniProtKB-UniRule"/>
</dbReference>
<reference evidence="17 18" key="1">
    <citation type="submission" date="2020-08" db="EMBL/GenBank/DDBJ databases">
        <title>Sequencing the genomes of 1000 actinobacteria strains.</title>
        <authorList>
            <person name="Klenk H.-P."/>
        </authorList>
    </citation>
    <scope>NUCLEOTIDE SEQUENCE [LARGE SCALE GENOMIC DNA]</scope>
    <source>
        <strain evidence="17 18">DSM 45823</strain>
    </source>
</reference>
<feature type="binding site" evidence="12 13">
    <location>
        <position position="86"/>
    </location>
    <ligand>
        <name>ATP</name>
        <dbReference type="ChEBI" id="CHEBI:30616"/>
    </ligand>
</feature>
<evidence type="ECO:0000256" key="13">
    <source>
        <dbReference type="PROSITE-ProRule" id="PRU00706"/>
    </source>
</evidence>
<dbReference type="InterPro" id="IPR034907">
    <property type="entry name" value="NDK-like_dom"/>
</dbReference>
<dbReference type="PANTHER" id="PTHR11349">
    <property type="entry name" value="NUCLEOSIDE DIPHOSPHATE KINASE"/>
    <property type="match status" value="1"/>
</dbReference>
<gene>
    <name evidence="12" type="primary">ndk</name>
    <name evidence="17" type="ORF">HNR21_003145</name>
</gene>
<evidence type="ECO:0000256" key="14">
    <source>
        <dbReference type="RuleBase" id="RU004011"/>
    </source>
</evidence>
<dbReference type="InterPro" id="IPR036850">
    <property type="entry name" value="NDK-like_dom_sf"/>
</dbReference>
<dbReference type="PROSITE" id="PS51374">
    <property type="entry name" value="NDPK_LIKE"/>
    <property type="match status" value="1"/>
</dbReference>
<dbReference type="GO" id="GO:0006228">
    <property type="term" value="P:UTP biosynthetic process"/>
    <property type="evidence" value="ECO:0007669"/>
    <property type="project" value="UniProtKB-UniRule"/>
</dbReference>
<keyword evidence="7 12" id="KW-0547">Nucleotide-binding</keyword>
<evidence type="ECO:0000256" key="12">
    <source>
        <dbReference type="HAMAP-Rule" id="MF_00451"/>
    </source>
</evidence>
<comment type="cofactor">
    <cofactor evidence="1 12">
        <name>Mg(2+)</name>
        <dbReference type="ChEBI" id="CHEBI:18420"/>
    </cofactor>
</comment>
<comment type="catalytic activity">
    <reaction evidence="12 15">
        <text>a 2'-deoxyribonucleoside 5'-diphosphate + ATP = a 2'-deoxyribonucleoside 5'-triphosphate + ADP</text>
        <dbReference type="Rhea" id="RHEA:44640"/>
        <dbReference type="ChEBI" id="CHEBI:30616"/>
        <dbReference type="ChEBI" id="CHEBI:61560"/>
        <dbReference type="ChEBI" id="CHEBI:73316"/>
        <dbReference type="ChEBI" id="CHEBI:456216"/>
        <dbReference type="EC" id="2.7.4.6"/>
    </reaction>
</comment>
<evidence type="ECO:0000256" key="9">
    <source>
        <dbReference type="ARBA" id="ARBA00022840"/>
    </source>
</evidence>
<sequence length="136" mass="14790">MSERTLVLVKPDGVRRGVVGEVISRIERKGLKIVALELRTLTREVAEDHYAEHRERPFFGELVDFITGGPLVAMVVEGPRAIEAFRALAGATDPVKAAPGTIRGDFALEIGENIVHGSDSPESAAREVKLFFPELG</sequence>
<dbReference type="NCBIfam" id="NF001908">
    <property type="entry name" value="PRK00668.1"/>
    <property type="match status" value="1"/>
</dbReference>
<evidence type="ECO:0000256" key="15">
    <source>
        <dbReference type="RuleBase" id="RU004013"/>
    </source>
</evidence>
<dbReference type="Gene3D" id="3.30.70.141">
    <property type="entry name" value="Nucleoside diphosphate kinase-like domain"/>
    <property type="match status" value="1"/>
</dbReference>
<dbReference type="Pfam" id="PF00334">
    <property type="entry name" value="NDK"/>
    <property type="match status" value="1"/>
</dbReference>
<dbReference type="FunFam" id="3.30.70.141:FF:000003">
    <property type="entry name" value="Nucleoside diphosphate kinase"/>
    <property type="match status" value="1"/>
</dbReference>
<evidence type="ECO:0000256" key="3">
    <source>
        <dbReference type="ARBA" id="ARBA00012966"/>
    </source>
</evidence>
<dbReference type="GO" id="GO:0046872">
    <property type="term" value="F:metal ion binding"/>
    <property type="evidence" value="ECO:0007669"/>
    <property type="project" value="UniProtKB-KW"/>
</dbReference>
<keyword evidence="12" id="KW-0597">Phosphoprotein</keyword>
<dbReference type="InterPro" id="IPR001564">
    <property type="entry name" value="Nucleoside_diP_kinase"/>
</dbReference>
<protein>
    <recommendedName>
        <fullName evidence="4 12">Nucleoside diphosphate kinase</fullName>
        <shortName evidence="12">NDK</shortName>
        <shortName evidence="12">NDP kinase</shortName>
        <ecNumber evidence="3 12">2.7.4.6</ecNumber>
    </recommendedName>
    <alternativeName>
        <fullName evidence="12">Nucleoside-2-P kinase</fullName>
    </alternativeName>
</protein>
<evidence type="ECO:0000256" key="8">
    <source>
        <dbReference type="ARBA" id="ARBA00022777"/>
    </source>
</evidence>
<comment type="similarity">
    <text evidence="2 12 13 14">Belongs to the NDK family.</text>
</comment>
<keyword evidence="11 12" id="KW-0546">Nucleotide metabolism</keyword>
<evidence type="ECO:0000313" key="17">
    <source>
        <dbReference type="EMBL" id="MBA9004263.1"/>
    </source>
</evidence>
<organism evidence="17 18">
    <name type="scientific">Thermomonospora cellulosilytica</name>
    <dbReference type="NCBI Taxonomy" id="1411118"/>
    <lineage>
        <taxon>Bacteria</taxon>
        <taxon>Bacillati</taxon>
        <taxon>Actinomycetota</taxon>
        <taxon>Actinomycetes</taxon>
        <taxon>Streptosporangiales</taxon>
        <taxon>Thermomonosporaceae</taxon>
        <taxon>Thermomonospora</taxon>
    </lineage>
</organism>
<feature type="binding site" evidence="12 13">
    <location>
        <position position="92"/>
    </location>
    <ligand>
        <name>ATP</name>
        <dbReference type="ChEBI" id="CHEBI:30616"/>
    </ligand>
</feature>
<dbReference type="GO" id="GO:0005524">
    <property type="term" value="F:ATP binding"/>
    <property type="evidence" value="ECO:0007669"/>
    <property type="project" value="UniProtKB-UniRule"/>
</dbReference>
<evidence type="ECO:0000256" key="5">
    <source>
        <dbReference type="ARBA" id="ARBA00022679"/>
    </source>
</evidence>
<comment type="subcellular location">
    <subcellularLocation>
        <location evidence="12">Cytoplasm</location>
    </subcellularLocation>
</comment>
<evidence type="ECO:0000256" key="7">
    <source>
        <dbReference type="ARBA" id="ARBA00022741"/>
    </source>
</evidence>
<dbReference type="EMBL" id="JACJII010000001">
    <property type="protein sequence ID" value="MBA9004263.1"/>
    <property type="molecule type" value="Genomic_DNA"/>
</dbReference>
<evidence type="ECO:0000256" key="1">
    <source>
        <dbReference type="ARBA" id="ARBA00001946"/>
    </source>
</evidence>
<feature type="binding site" evidence="12 13">
    <location>
        <position position="10"/>
    </location>
    <ligand>
        <name>ATP</name>
        <dbReference type="ChEBI" id="CHEBI:30616"/>
    </ligand>
</feature>